<keyword evidence="3" id="KW-1185">Reference proteome</keyword>
<reference evidence="2 3" key="1">
    <citation type="journal article" date="2014" name="Genome Biol.">
        <title>Transcriptome and methylome profiling reveals relics of genome dominance in the mesopolyploid Brassica oleracea.</title>
        <authorList>
            <person name="Parkin I.A."/>
            <person name="Koh C."/>
            <person name="Tang H."/>
            <person name="Robinson S.J."/>
            <person name="Kagale S."/>
            <person name="Clarke W.E."/>
            <person name="Town C.D."/>
            <person name="Nixon J."/>
            <person name="Krishnakumar V."/>
            <person name="Bidwell S.L."/>
            <person name="Denoeud F."/>
            <person name="Belcram H."/>
            <person name="Links M.G."/>
            <person name="Just J."/>
            <person name="Clarke C."/>
            <person name="Bender T."/>
            <person name="Huebert T."/>
            <person name="Mason A.S."/>
            <person name="Pires J.C."/>
            <person name="Barker G."/>
            <person name="Moore J."/>
            <person name="Walley P.G."/>
            <person name="Manoli S."/>
            <person name="Batley J."/>
            <person name="Edwards D."/>
            <person name="Nelson M.N."/>
            <person name="Wang X."/>
            <person name="Paterson A.H."/>
            <person name="King G."/>
            <person name="Bancroft I."/>
            <person name="Chalhoub B."/>
            <person name="Sharpe A.G."/>
        </authorList>
    </citation>
    <scope>NUCLEOTIDE SEQUENCE</scope>
    <source>
        <strain evidence="2 3">cv. TO1000</strain>
    </source>
</reference>
<dbReference type="AlphaFoldDB" id="A0A0D3CFC9"/>
<evidence type="ECO:0000313" key="3">
    <source>
        <dbReference type="Proteomes" id="UP000032141"/>
    </source>
</evidence>
<sequence>MQTISQNRPNRHQLWKVANLFNLARTKPFFGSHEIISTIQKTSKTSLDAPAPRGSGGFSFTSTCLIWSLKHLNSNSSFFLQSMHDINSLQTINKIPRKLTYPLKPSRYKENTIYIHLAKILIIKPPMASFHGAINSFASKWSAVFAAFVVASVALLQRDHHDGRDHPWCCMSIGYAPGTLAATKRKEQVRGFELHWIGFKSLSSLSIPFRVITGLEFHWLGFKSLSNLSSPFRVITGFKSLSSLSSPFRVITSLELQWIGFKSLSSLSSPFRVITGLELHWIGFESLSSLSSHFRVITGMELHWIGFKSLSSLSSHFRVITGLVLHWIGFKSLSSLSSPFQIITAPLSSNRCPGVRHSTFESLCLGRSSQSIASSFLRLWDSLNFKKDREFVGITVLFLDEKTDWEGGLFPLTMHFSEDYPSKPPNCTFPPGFFNLNVYPSGTVCLSIFEDSMYEFLALRWFDFFNGETEDEACQAELWLKV</sequence>
<evidence type="ECO:0000313" key="2">
    <source>
        <dbReference type="EnsemblPlants" id="Bo5g069610.1"/>
    </source>
</evidence>
<dbReference type="SUPFAM" id="SSF54495">
    <property type="entry name" value="UBC-like"/>
    <property type="match status" value="1"/>
</dbReference>
<name>A0A0D3CFC9_BRAOL</name>
<evidence type="ECO:0000259" key="1">
    <source>
        <dbReference type="PROSITE" id="PS50127"/>
    </source>
</evidence>
<accession>A0A0D3CFC9</accession>
<dbReference type="eggNOG" id="KOG0118">
    <property type="taxonomic scope" value="Eukaryota"/>
</dbReference>
<dbReference type="InterPro" id="IPR050113">
    <property type="entry name" value="Ub_conjugating_enzyme"/>
</dbReference>
<dbReference type="Gene3D" id="3.10.110.10">
    <property type="entry name" value="Ubiquitin Conjugating Enzyme"/>
    <property type="match status" value="1"/>
</dbReference>
<dbReference type="eggNOG" id="KOG0424">
    <property type="taxonomic scope" value="Eukaryota"/>
</dbReference>
<dbReference type="STRING" id="109376.A0A0D3CFC9"/>
<reference evidence="2" key="2">
    <citation type="submission" date="2015-03" db="UniProtKB">
        <authorList>
            <consortium name="EnsemblPlants"/>
        </authorList>
    </citation>
    <scope>IDENTIFICATION</scope>
</reference>
<dbReference type="InterPro" id="IPR016135">
    <property type="entry name" value="UBQ-conjugating_enzyme/RWD"/>
</dbReference>
<proteinExistence type="predicted"/>
<dbReference type="Pfam" id="PF00179">
    <property type="entry name" value="UQ_con"/>
    <property type="match status" value="1"/>
</dbReference>
<dbReference type="Gramene" id="Bo5g069610.1">
    <property type="protein sequence ID" value="Bo5g069610.1"/>
    <property type="gene ID" value="Bo5g069610"/>
</dbReference>
<dbReference type="PANTHER" id="PTHR24067">
    <property type="entry name" value="UBIQUITIN-CONJUGATING ENZYME E2"/>
    <property type="match status" value="1"/>
</dbReference>
<dbReference type="HOGENOM" id="CLU_566674_0_0_1"/>
<protein>
    <recommendedName>
        <fullName evidence="1">UBC core domain-containing protein</fullName>
    </recommendedName>
</protein>
<dbReference type="InterPro" id="IPR000608">
    <property type="entry name" value="UBC"/>
</dbReference>
<dbReference type="Proteomes" id="UP000032141">
    <property type="component" value="Chromosome C5"/>
</dbReference>
<organism evidence="2 3">
    <name type="scientific">Brassica oleracea var. oleracea</name>
    <dbReference type="NCBI Taxonomy" id="109376"/>
    <lineage>
        <taxon>Eukaryota</taxon>
        <taxon>Viridiplantae</taxon>
        <taxon>Streptophyta</taxon>
        <taxon>Embryophyta</taxon>
        <taxon>Tracheophyta</taxon>
        <taxon>Spermatophyta</taxon>
        <taxon>Magnoliopsida</taxon>
        <taxon>eudicotyledons</taxon>
        <taxon>Gunneridae</taxon>
        <taxon>Pentapetalae</taxon>
        <taxon>rosids</taxon>
        <taxon>malvids</taxon>
        <taxon>Brassicales</taxon>
        <taxon>Brassicaceae</taxon>
        <taxon>Brassiceae</taxon>
        <taxon>Brassica</taxon>
    </lineage>
</organism>
<dbReference type="PROSITE" id="PS50127">
    <property type="entry name" value="UBC_2"/>
    <property type="match status" value="1"/>
</dbReference>
<feature type="domain" description="UBC core" evidence="1">
    <location>
        <begin position="353"/>
        <end position="482"/>
    </location>
</feature>
<dbReference type="EnsemblPlants" id="Bo5g069610.1">
    <property type="protein sequence ID" value="Bo5g069610.1"/>
    <property type="gene ID" value="Bo5g069610"/>
</dbReference>